<dbReference type="Gene3D" id="3.40.50.1820">
    <property type="entry name" value="alpha/beta hydrolase"/>
    <property type="match status" value="1"/>
</dbReference>
<feature type="domain" description="AB hydrolase-1" evidence="1">
    <location>
        <begin position="9"/>
        <end position="243"/>
    </location>
</feature>
<dbReference type="FunFam" id="3.40.50.1820:FF:000051">
    <property type="entry name" value="(S)-hydroxynitrile lyase"/>
    <property type="match status" value="1"/>
</dbReference>
<dbReference type="Pfam" id="PF00561">
    <property type="entry name" value="Abhydrolase_1"/>
    <property type="match status" value="1"/>
</dbReference>
<dbReference type="OrthoDB" id="408373at2759"/>
<accession>A0A6D2J7D2</accession>
<comment type="caution">
    <text evidence="2">The sequence shown here is derived from an EMBL/GenBank/DDBJ whole genome shotgun (WGS) entry which is preliminary data.</text>
</comment>
<dbReference type="GO" id="GO:0080030">
    <property type="term" value="F:methyl indole-3-acetate esterase activity"/>
    <property type="evidence" value="ECO:0007669"/>
    <property type="project" value="TreeGrafter"/>
</dbReference>
<reference evidence="2" key="1">
    <citation type="submission" date="2020-01" db="EMBL/GenBank/DDBJ databases">
        <authorList>
            <person name="Mishra B."/>
        </authorList>
    </citation>
    <scope>NUCLEOTIDE SEQUENCE [LARGE SCALE GENOMIC DNA]</scope>
</reference>
<evidence type="ECO:0000259" key="1">
    <source>
        <dbReference type="Pfam" id="PF00561"/>
    </source>
</evidence>
<sequence>MEKKNRKQFVLVHAGCHGAWCWYKVKTHLEASGHCVTAVDLAASGINTTRVEEIRTLKDYAKPLLEIMSSLGSDEKVVLVAHSMGAVPAALAADIYPSNIAAIVFLTSSMPDTKNPPAYAFQKMFESIPQEEFLDTVIGSYGTPDCPLQSILFGPKFLAEKFYQLSPVEDLVLAKMLVRVNPIVTNNLAGTRSFSEEGYGSVTRIYIICGEDNIIPKEYQSWIIRNFPPKEVIEIKDADHMPMCSKPQELCAHLLEIAKKYA</sequence>
<dbReference type="GO" id="GO:0009696">
    <property type="term" value="P:salicylic acid metabolic process"/>
    <property type="evidence" value="ECO:0007669"/>
    <property type="project" value="TreeGrafter"/>
</dbReference>
<dbReference type="GO" id="GO:0080031">
    <property type="term" value="F:methyl salicylate esterase activity"/>
    <property type="evidence" value="ECO:0007669"/>
    <property type="project" value="TreeGrafter"/>
</dbReference>
<keyword evidence="3" id="KW-1185">Reference proteome</keyword>
<dbReference type="InterPro" id="IPR029058">
    <property type="entry name" value="AB_hydrolase_fold"/>
</dbReference>
<dbReference type="InterPro" id="IPR000073">
    <property type="entry name" value="AB_hydrolase_1"/>
</dbReference>
<dbReference type="PANTHER" id="PTHR10992">
    <property type="entry name" value="METHYLESTERASE FAMILY MEMBER"/>
    <property type="match status" value="1"/>
</dbReference>
<dbReference type="GO" id="GO:0080032">
    <property type="term" value="F:methyl jasmonate esterase activity"/>
    <property type="evidence" value="ECO:0007669"/>
    <property type="project" value="TreeGrafter"/>
</dbReference>
<dbReference type="EMBL" id="CACVBM020001129">
    <property type="protein sequence ID" value="CAA7033196.1"/>
    <property type="molecule type" value="Genomic_DNA"/>
</dbReference>
<name>A0A6D2J7D2_9BRAS</name>
<organism evidence="2 3">
    <name type="scientific">Microthlaspi erraticum</name>
    <dbReference type="NCBI Taxonomy" id="1685480"/>
    <lineage>
        <taxon>Eukaryota</taxon>
        <taxon>Viridiplantae</taxon>
        <taxon>Streptophyta</taxon>
        <taxon>Embryophyta</taxon>
        <taxon>Tracheophyta</taxon>
        <taxon>Spermatophyta</taxon>
        <taxon>Magnoliopsida</taxon>
        <taxon>eudicotyledons</taxon>
        <taxon>Gunneridae</taxon>
        <taxon>Pentapetalae</taxon>
        <taxon>rosids</taxon>
        <taxon>malvids</taxon>
        <taxon>Brassicales</taxon>
        <taxon>Brassicaceae</taxon>
        <taxon>Coluteocarpeae</taxon>
        <taxon>Microthlaspi</taxon>
    </lineage>
</organism>
<protein>
    <recommendedName>
        <fullName evidence="1">AB hydrolase-1 domain-containing protein</fullName>
    </recommendedName>
</protein>
<dbReference type="Proteomes" id="UP000467841">
    <property type="component" value="Unassembled WGS sequence"/>
</dbReference>
<gene>
    <name evidence="2" type="ORF">MERR_LOCUS20431</name>
</gene>
<dbReference type="PANTHER" id="PTHR10992:SF1048">
    <property type="entry name" value="AB HYDROLASE-1 DOMAIN-CONTAINING PROTEIN"/>
    <property type="match status" value="1"/>
</dbReference>
<proteinExistence type="predicted"/>
<dbReference type="AlphaFoldDB" id="A0A6D2J7D2"/>
<dbReference type="GO" id="GO:0009694">
    <property type="term" value="P:jasmonic acid metabolic process"/>
    <property type="evidence" value="ECO:0007669"/>
    <property type="project" value="TreeGrafter"/>
</dbReference>
<dbReference type="InterPro" id="IPR045889">
    <property type="entry name" value="MES/HNL"/>
</dbReference>
<evidence type="ECO:0000313" key="3">
    <source>
        <dbReference type="Proteomes" id="UP000467841"/>
    </source>
</evidence>
<evidence type="ECO:0000313" key="2">
    <source>
        <dbReference type="EMBL" id="CAA7033196.1"/>
    </source>
</evidence>
<dbReference type="SUPFAM" id="SSF53474">
    <property type="entry name" value="alpha/beta-Hydrolases"/>
    <property type="match status" value="1"/>
</dbReference>